<evidence type="ECO:0000313" key="2">
    <source>
        <dbReference type="Proteomes" id="UP000595272"/>
    </source>
</evidence>
<keyword evidence="2" id="KW-1185">Reference proteome</keyword>
<protein>
    <submittedName>
        <fullName evidence="1">Uncharacterized protein</fullName>
    </submittedName>
</protein>
<organism evidence="1 2">
    <name type="scientific">Stenotrophomonas phage Salva</name>
    <dbReference type="NCBI Taxonomy" id="2801524"/>
    <lineage>
        <taxon>Viruses</taxon>
        <taxon>Duplodnaviria</taxon>
        <taxon>Heunggongvirae</taxon>
        <taxon>Uroviricota</taxon>
        <taxon>Caudoviricetes</taxon>
        <taxon>Beaumontvirinae</taxon>
        <taxon>Salvavirus</taxon>
        <taxon>Salvavirus salva</taxon>
    </lineage>
</organism>
<dbReference type="Proteomes" id="UP000595272">
    <property type="component" value="Segment"/>
</dbReference>
<accession>A0A8B6Q897</accession>
<name>A0A8B6Q897_9CAUD</name>
<sequence>MATKKANPVKIENSLAATYYGHYLDFHLTGPEAQRVEFYTAYKAVLSQKQYDDVVEKNSCPTEDRDRWQVFGKRAREIFKLSQKARDLANKFGLTLHNLPKKIGRPG</sequence>
<reference evidence="1 2" key="1">
    <citation type="submission" date="2020-12" db="EMBL/GenBank/DDBJ databases">
        <title>Complete genome sequence of Stenotrophomonas maltophilia phage Salva.</title>
        <authorList>
            <person name="Jefferson B."/>
            <person name="Yao G."/>
            <person name="Clark J."/>
            <person name="Le T."/>
            <person name="Young R."/>
            <person name="Gonzalez C."/>
            <person name="Liu M."/>
        </authorList>
    </citation>
    <scope>NUCLEOTIDE SEQUENCE [LARGE SCALE GENOMIC DNA]</scope>
</reference>
<gene>
    <name evidence="1" type="ORF">CPT_Salva_089</name>
</gene>
<evidence type="ECO:0000313" key="1">
    <source>
        <dbReference type="EMBL" id="QQM18252.1"/>
    </source>
</evidence>
<dbReference type="EMBL" id="MW393850">
    <property type="protein sequence ID" value="QQM18252.1"/>
    <property type="molecule type" value="Genomic_DNA"/>
</dbReference>
<proteinExistence type="predicted"/>